<dbReference type="EMBL" id="JAFJZO010000036">
    <property type="protein sequence ID" value="KAG5490435.1"/>
    <property type="molecule type" value="Genomic_DNA"/>
</dbReference>
<dbReference type="GO" id="GO:0030178">
    <property type="term" value="P:negative regulation of Wnt signaling pathway"/>
    <property type="evidence" value="ECO:0007669"/>
    <property type="project" value="TreeGrafter"/>
</dbReference>
<keyword evidence="2" id="KW-1185">Reference proteome</keyword>
<name>A0A836I8G9_9TRYP</name>
<evidence type="ECO:0000313" key="1">
    <source>
        <dbReference type="EMBL" id="KAG5490435.1"/>
    </source>
</evidence>
<dbReference type="Gene3D" id="3.40.30.10">
    <property type="entry name" value="Glutaredoxin"/>
    <property type="match status" value="1"/>
</dbReference>
<dbReference type="Proteomes" id="UP000674318">
    <property type="component" value="Unassembled WGS sequence"/>
</dbReference>
<dbReference type="PANTHER" id="PTHR46472">
    <property type="entry name" value="NUCLEOREDOXIN"/>
    <property type="match status" value="1"/>
</dbReference>
<organism evidence="1 2">
    <name type="scientific">Porcisia hertigi</name>
    <dbReference type="NCBI Taxonomy" id="2761500"/>
    <lineage>
        <taxon>Eukaryota</taxon>
        <taxon>Discoba</taxon>
        <taxon>Euglenozoa</taxon>
        <taxon>Kinetoplastea</taxon>
        <taxon>Metakinetoplastina</taxon>
        <taxon>Trypanosomatida</taxon>
        <taxon>Trypanosomatidae</taxon>
        <taxon>Leishmaniinae</taxon>
        <taxon>Porcisia</taxon>
    </lineage>
</organism>
<evidence type="ECO:0000313" key="2">
    <source>
        <dbReference type="Proteomes" id="UP000674318"/>
    </source>
</evidence>
<protein>
    <submittedName>
        <fullName evidence="1">Uncharacterized protein</fullName>
    </submittedName>
</protein>
<dbReference type="GO" id="GO:0004791">
    <property type="term" value="F:thioredoxin-disulfide reductase (NADPH) activity"/>
    <property type="evidence" value="ECO:0007669"/>
    <property type="project" value="TreeGrafter"/>
</dbReference>
<dbReference type="GO" id="GO:0005634">
    <property type="term" value="C:nucleus"/>
    <property type="evidence" value="ECO:0007669"/>
    <property type="project" value="TreeGrafter"/>
</dbReference>
<proteinExistence type="predicted"/>
<dbReference type="OrthoDB" id="409136at2759"/>
<dbReference type="KEGG" id="phet:94286683"/>
<dbReference type="AlphaFoldDB" id="A0A836I8G9"/>
<reference evidence="1 2" key="1">
    <citation type="submission" date="2021-02" db="EMBL/GenBank/DDBJ databases">
        <title>Porcisia hertigi Genome sequencing and assembly.</title>
        <authorList>
            <person name="Almutairi H."/>
            <person name="Gatherer D."/>
        </authorList>
    </citation>
    <scope>NUCLEOTIDE SEQUENCE [LARGE SCALE GENOMIC DNA]</scope>
    <source>
        <strain evidence="1 2">C119</strain>
    </source>
</reference>
<dbReference type="GeneID" id="94286683"/>
<dbReference type="PANTHER" id="PTHR46472:SF1">
    <property type="entry name" value="NUCLEOREDOXIN"/>
    <property type="match status" value="1"/>
</dbReference>
<gene>
    <name evidence="1" type="ORF">JKF63_00555</name>
</gene>
<sequence>MARKASRLYLWDEKEQAIEGHYATMPWCAIPFANQSVVDALNELFGVESIPMLIGLNADTGAVVPTRGRHEFAEDPEGLQFPWSDAK</sequence>
<comment type="caution">
    <text evidence="1">The sequence shown here is derived from an EMBL/GenBank/DDBJ whole genome shotgun (WGS) entry which is preliminary data.</text>
</comment>
<dbReference type="GO" id="GO:0031397">
    <property type="term" value="P:negative regulation of protein ubiquitination"/>
    <property type="evidence" value="ECO:0007669"/>
    <property type="project" value="TreeGrafter"/>
</dbReference>
<dbReference type="RefSeq" id="XP_067752763.1">
    <property type="nucleotide sequence ID" value="XM_067896606.1"/>
</dbReference>
<accession>A0A836I8G9</accession>